<evidence type="ECO:0000256" key="2">
    <source>
        <dbReference type="ARBA" id="ARBA00022737"/>
    </source>
</evidence>
<feature type="repeat" description="WD" evidence="3">
    <location>
        <begin position="181"/>
        <end position="222"/>
    </location>
</feature>
<dbReference type="AlphaFoldDB" id="A2FZW7"/>
<feature type="repeat" description="WD" evidence="3">
    <location>
        <begin position="286"/>
        <end position="304"/>
    </location>
</feature>
<evidence type="ECO:0000256" key="3">
    <source>
        <dbReference type="PROSITE-ProRule" id="PRU00221"/>
    </source>
</evidence>
<dbReference type="eggNOG" id="KOG0273">
    <property type="taxonomic scope" value="Eukaryota"/>
</dbReference>
<dbReference type="SMR" id="A2FZW7"/>
<dbReference type="InterPro" id="IPR015943">
    <property type="entry name" value="WD40/YVTN_repeat-like_dom_sf"/>
</dbReference>
<evidence type="ECO:0000256" key="4">
    <source>
        <dbReference type="SAM" id="MobiDB-lite"/>
    </source>
</evidence>
<dbReference type="PANTHER" id="PTHR22847">
    <property type="entry name" value="WD40 REPEAT PROTEIN"/>
    <property type="match status" value="1"/>
</dbReference>
<name>A2FZW7_TRIV3</name>
<dbReference type="InterPro" id="IPR001680">
    <property type="entry name" value="WD40_rpt"/>
</dbReference>
<reference evidence="5" key="1">
    <citation type="submission" date="2006-10" db="EMBL/GenBank/DDBJ databases">
        <authorList>
            <person name="Amadeo P."/>
            <person name="Zhao Q."/>
            <person name="Wortman J."/>
            <person name="Fraser-Liggett C."/>
            <person name="Carlton J."/>
        </authorList>
    </citation>
    <scope>NUCLEOTIDE SEQUENCE</scope>
    <source>
        <strain evidence="5">G3</strain>
    </source>
</reference>
<evidence type="ECO:0000313" key="6">
    <source>
        <dbReference type="Proteomes" id="UP000001542"/>
    </source>
</evidence>
<accession>A2FZW7</accession>
<dbReference type="GO" id="GO:0005634">
    <property type="term" value="C:nucleus"/>
    <property type="evidence" value="ECO:0000318"/>
    <property type="project" value="GO_Central"/>
</dbReference>
<evidence type="ECO:0000256" key="1">
    <source>
        <dbReference type="ARBA" id="ARBA00022574"/>
    </source>
</evidence>
<keyword evidence="2" id="KW-0677">Repeat</keyword>
<dbReference type="KEGG" id="tva:4747218"/>
<dbReference type="PANTHER" id="PTHR22847:SF637">
    <property type="entry name" value="WD REPEAT DOMAIN 5B"/>
    <property type="match status" value="1"/>
</dbReference>
<dbReference type="InParanoid" id="A2FZW7"/>
<dbReference type="STRING" id="5722.A2FZW7"/>
<protein>
    <submittedName>
        <fullName evidence="5">Uncharacterized protein</fullName>
    </submittedName>
</protein>
<feature type="region of interest" description="Disordered" evidence="4">
    <location>
        <begin position="42"/>
        <end position="65"/>
    </location>
</feature>
<sequence length="386" mass="42458">MTSTDFHVCIGTIASKYEALMKENADLRAEIALLKAQLNVSQNEARPRRRKSSSGERLSDKKRQSSSFWQMKQKLKIDWNLIPVEFSDSLLCVNVGYDNNIAFGSIDAAIYVYSTTENRLITKVLGHQGAINCITAHPKAGIYASCSGDSMINIWSPQPLNNLMTRSDYQVISTIYANTTLSGHNGPVTSACWLDAEGHLISGSQDGVLLMWDVLQSKNSYRSESLKSPIRSVDVQYDTDMPIAVGTASGEITLIDSKSPDSKSTLTHGNGSIVQVKYATTSNAKNFLISGNSDEKINVWDLRSPNIPFETVDINRVCTKFTVHGDNVVIPCEIGKMRILNLLSMQYSIIESTPFSYTVSEVNFVNDNTIVAASWDGSAAMGRIDI</sequence>
<dbReference type="Gene3D" id="2.130.10.10">
    <property type="entry name" value="YVTN repeat-like/Quinoprotein amine dehydrogenase"/>
    <property type="match status" value="2"/>
</dbReference>
<dbReference type="InterPro" id="IPR020472">
    <property type="entry name" value="WD40_PAC1"/>
</dbReference>
<dbReference type="PROSITE" id="PS50082">
    <property type="entry name" value="WD_REPEATS_2"/>
    <property type="match status" value="3"/>
</dbReference>
<dbReference type="EMBL" id="DS114190">
    <property type="protein sequence ID" value="EAX89546.1"/>
    <property type="molecule type" value="Genomic_DNA"/>
</dbReference>
<evidence type="ECO:0000313" key="5">
    <source>
        <dbReference type="EMBL" id="EAX89546.1"/>
    </source>
</evidence>
<dbReference type="PRINTS" id="PR00320">
    <property type="entry name" value="GPROTEINBRPT"/>
</dbReference>
<dbReference type="OrthoDB" id="10262475at2759"/>
<feature type="compositionally biased region" description="Basic and acidic residues" evidence="4">
    <location>
        <begin position="53"/>
        <end position="63"/>
    </location>
</feature>
<dbReference type="PROSITE" id="PS50294">
    <property type="entry name" value="WD_REPEATS_REGION"/>
    <property type="match status" value="2"/>
</dbReference>
<dbReference type="SMART" id="SM00320">
    <property type="entry name" value="WD40"/>
    <property type="match status" value="3"/>
</dbReference>
<proteinExistence type="predicted"/>
<dbReference type="Pfam" id="PF00400">
    <property type="entry name" value="WD40"/>
    <property type="match status" value="2"/>
</dbReference>
<dbReference type="SUPFAM" id="SSF50978">
    <property type="entry name" value="WD40 repeat-like"/>
    <property type="match status" value="1"/>
</dbReference>
<dbReference type="InterPro" id="IPR036322">
    <property type="entry name" value="WD40_repeat_dom_sf"/>
</dbReference>
<dbReference type="PROSITE" id="PS00678">
    <property type="entry name" value="WD_REPEATS_1"/>
    <property type="match status" value="2"/>
</dbReference>
<dbReference type="VEuPathDB" id="TrichDB:TVAGG3_0954630"/>
<organism evidence="5 6">
    <name type="scientific">Trichomonas vaginalis (strain ATCC PRA-98 / G3)</name>
    <dbReference type="NCBI Taxonomy" id="412133"/>
    <lineage>
        <taxon>Eukaryota</taxon>
        <taxon>Metamonada</taxon>
        <taxon>Parabasalia</taxon>
        <taxon>Trichomonadida</taxon>
        <taxon>Trichomonadidae</taxon>
        <taxon>Trichomonas</taxon>
    </lineage>
</organism>
<dbReference type="GO" id="GO:1990234">
    <property type="term" value="C:transferase complex"/>
    <property type="evidence" value="ECO:0007669"/>
    <property type="project" value="UniProtKB-ARBA"/>
</dbReference>
<dbReference type="RefSeq" id="XP_001302476.1">
    <property type="nucleotide sequence ID" value="XM_001302475.1"/>
</dbReference>
<dbReference type="Proteomes" id="UP000001542">
    <property type="component" value="Unassembled WGS sequence"/>
</dbReference>
<reference evidence="5" key="2">
    <citation type="journal article" date="2007" name="Science">
        <title>Draft genome sequence of the sexually transmitted pathogen Trichomonas vaginalis.</title>
        <authorList>
            <person name="Carlton J.M."/>
            <person name="Hirt R.P."/>
            <person name="Silva J.C."/>
            <person name="Delcher A.L."/>
            <person name="Schatz M."/>
            <person name="Zhao Q."/>
            <person name="Wortman J.R."/>
            <person name="Bidwell S.L."/>
            <person name="Alsmark U.C.M."/>
            <person name="Besteiro S."/>
            <person name="Sicheritz-Ponten T."/>
            <person name="Noel C.J."/>
            <person name="Dacks J.B."/>
            <person name="Foster P.G."/>
            <person name="Simillion C."/>
            <person name="Van de Peer Y."/>
            <person name="Miranda-Saavedra D."/>
            <person name="Barton G.J."/>
            <person name="Westrop G.D."/>
            <person name="Mueller S."/>
            <person name="Dessi D."/>
            <person name="Fiori P.L."/>
            <person name="Ren Q."/>
            <person name="Paulsen I."/>
            <person name="Zhang H."/>
            <person name="Bastida-Corcuera F.D."/>
            <person name="Simoes-Barbosa A."/>
            <person name="Brown M.T."/>
            <person name="Hayes R.D."/>
            <person name="Mukherjee M."/>
            <person name="Okumura C.Y."/>
            <person name="Schneider R."/>
            <person name="Smith A.J."/>
            <person name="Vanacova S."/>
            <person name="Villalvazo M."/>
            <person name="Haas B.J."/>
            <person name="Pertea M."/>
            <person name="Feldblyum T.V."/>
            <person name="Utterback T.R."/>
            <person name="Shu C.L."/>
            <person name="Osoegawa K."/>
            <person name="de Jong P.J."/>
            <person name="Hrdy I."/>
            <person name="Horvathova L."/>
            <person name="Zubacova Z."/>
            <person name="Dolezal P."/>
            <person name="Malik S.B."/>
            <person name="Logsdon J.M. Jr."/>
            <person name="Henze K."/>
            <person name="Gupta A."/>
            <person name="Wang C.C."/>
            <person name="Dunne R.L."/>
            <person name="Upcroft J.A."/>
            <person name="Upcroft P."/>
            <person name="White O."/>
            <person name="Salzberg S.L."/>
            <person name="Tang P."/>
            <person name="Chiu C.-H."/>
            <person name="Lee Y.-S."/>
            <person name="Embley T.M."/>
            <person name="Coombs G.H."/>
            <person name="Mottram J.C."/>
            <person name="Tachezy J."/>
            <person name="Fraser-Liggett C.M."/>
            <person name="Johnson P.J."/>
        </authorList>
    </citation>
    <scope>NUCLEOTIDE SEQUENCE [LARGE SCALE GENOMIC DNA]</scope>
    <source>
        <strain evidence="5">G3</strain>
    </source>
</reference>
<dbReference type="VEuPathDB" id="TrichDB:TVAG_086430"/>
<dbReference type="InterPro" id="IPR019775">
    <property type="entry name" value="WD40_repeat_CS"/>
</dbReference>
<keyword evidence="6" id="KW-1185">Reference proteome</keyword>
<gene>
    <name evidence="5" type="ORF">TVAG_086430</name>
</gene>
<keyword evidence="1 3" id="KW-0853">WD repeat</keyword>
<feature type="repeat" description="WD" evidence="3">
    <location>
        <begin position="124"/>
        <end position="165"/>
    </location>
</feature>